<sequence>MGVDMLLLDSQTPAFEQERRASKAYSSTDDIGAWIAVSDDGVLHKALASHLPDLHESAQLLWLLELDGVWLKKIR</sequence>
<accession>A0A8X7SHX1</accession>
<protein>
    <submittedName>
        <fullName evidence="1">Uncharacterized protein</fullName>
    </submittedName>
</protein>
<gene>
    <name evidence="1" type="ORF">Bca52824_026391</name>
</gene>
<comment type="caution">
    <text evidence="1">The sequence shown here is derived from an EMBL/GenBank/DDBJ whole genome shotgun (WGS) entry which is preliminary data.</text>
</comment>
<evidence type="ECO:0000313" key="2">
    <source>
        <dbReference type="Proteomes" id="UP000886595"/>
    </source>
</evidence>
<dbReference type="AlphaFoldDB" id="A0A8X7SHX1"/>
<name>A0A8X7SHX1_BRACI</name>
<dbReference type="Proteomes" id="UP000886595">
    <property type="component" value="Unassembled WGS sequence"/>
</dbReference>
<organism evidence="1 2">
    <name type="scientific">Brassica carinata</name>
    <name type="common">Ethiopian mustard</name>
    <name type="synonym">Abyssinian cabbage</name>
    <dbReference type="NCBI Taxonomy" id="52824"/>
    <lineage>
        <taxon>Eukaryota</taxon>
        <taxon>Viridiplantae</taxon>
        <taxon>Streptophyta</taxon>
        <taxon>Embryophyta</taxon>
        <taxon>Tracheophyta</taxon>
        <taxon>Spermatophyta</taxon>
        <taxon>Magnoliopsida</taxon>
        <taxon>eudicotyledons</taxon>
        <taxon>Gunneridae</taxon>
        <taxon>Pentapetalae</taxon>
        <taxon>rosids</taxon>
        <taxon>malvids</taxon>
        <taxon>Brassicales</taxon>
        <taxon>Brassicaceae</taxon>
        <taxon>Brassiceae</taxon>
        <taxon>Brassica</taxon>
    </lineage>
</organism>
<evidence type="ECO:0000313" key="1">
    <source>
        <dbReference type="EMBL" id="KAG2306643.1"/>
    </source>
</evidence>
<keyword evidence="2" id="KW-1185">Reference proteome</keyword>
<dbReference type="EMBL" id="JAAMPC010000006">
    <property type="protein sequence ID" value="KAG2306643.1"/>
    <property type="molecule type" value="Genomic_DNA"/>
</dbReference>
<proteinExistence type="predicted"/>
<reference evidence="1 2" key="1">
    <citation type="submission" date="2020-02" db="EMBL/GenBank/DDBJ databases">
        <authorList>
            <person name="Ma Q."/>
            <person name="Huang Y."/>
            <person name="Song X."/>
            <person name="Pei D."/>
        </authorList>
    </citation>
    <scope>NUCLEOTIDE SEQUENCE [LARGE SCALE GENOMIC DNA]</scope>
    <source>
        <strain evidence="1">Sxm20200214</strain>
        <tissue evidence="1">Leaf</tissue>
    </source>
</reference>